<organism evidence="2 3">
    <name type="scientific">Streptomyces boetiae</name>
    <dbReference type="NCBI Taxonomy" id="3075541"/>
    <lineage>
        <taxon>Bacteria</taxon>
        <taxon>Bacillati</taxon>
        <taxon>Actinomycetota</taxon>
        <taxon>Actinomycetes</taxon>
        <taxon>Kitasatosporales</taxon>
        <taxon>Streptomycetaceae</taxon>
        <taxon>Streptomyces</taxon>
    </lineage>
</organism>
<keyword evidence="3" id="KW-1185">Reference proteome</keyword>
<name>A0ABU2LE25_9ACTN</name>
<evidence type="ECO:0000256" key="1">
    <source>
        <dbReference type="SAM" id="MobiDB-lite"/>
    </source>
</evidence>
<dbReference type="EMBL" id="JAVREN010000037">
    <property type="protein sequence ID" value="MDT0309428.1"/>
    <property type="molecule type" value="Genomic_DNA"/>
</dbReference>
<sequence length="120" mass="12413">MRTVKPELAAFDADGGDFAEEEPDPAAPAPLRVTCPECDRPIALAGPGRPMPQHAVCPTPWDPFGLTVCAGSGRAVREAGAAPSSSVDGAEAGAALAVLPESLDWRLQPFSHAAWLRQAA</sequence>
<proteinExistence type="predicted"/>
<feature type="compositionally biased region" description="Acidic residues" evidence="1">
    <location>
        <begin position="14"/>
        <end position="24"/>
    </location>
</feature>
<reference evidence="3" key="1">
    <citation type="submission" date="2023-07" db="EMBL/GenBank/DDBJ databases">
        <title>30 novel species of actinomycetes from the DSMZ collection.</title>
        <authorList>
            <person name="Nouioui I."/>
        </authorList>
    </citation>
    <scope>NUCLEOTIDE SEQUENCE [LARGE SCALE GENOMIC DNA]</scope>
    <source>
        <strain evidence="3">DSM 44917</strain>
    </source>
</reference>
<evidence type="ECO:0000313" key="2">
    <source>
        <dbReference type="EMBL" id="MDT0309428.1"/>
    </source>
</evidence>
<evidence type="ECO:0000313" key="3">
    <source>
        <dbReference type="Proteomes" id="UP001183388"/>
    </source>
</evidence>
<accession>A0ABU2LE25</accession>
<comment type="caution">
    <text evidence="2">The sequence shown here is derived from an EMBL/GenBank/DDBJ whole genome shotgun (WGS) entry which is preliminary data.</text>
</comment>
<dbReference type="Proteomes" id="UP001183388">
    <property type="component" value="Unassembled WGS sequence"/>
</dbReference>
<protein>
    <submittedName>
        <fullName evidence="2">Uncharacterized protein</fullName>
    </submittedName>
</protein>
<feature type="region of interest" description="Disordered" evidence="1">
    <location>
        <begin position="1"/>
        <end position="32"/>
    </location>
</feature>
<gene>
    <name evidence="2" type="ORF">RM780_21050</name>
</gene>
<dbReference type="RefSeq" id="WP_311632388.1">
    <property type="nucleotide sequence ID" value="NZ_JAVREN010000037.1"/>
</dbReference>